<evidence type="ECO:0000313" key="3">
    <source>
        <dbReference type="Proteomes" id="UP000807025"/>
    </source>
</evidence>
<dbReference type="InterPro" id="IPR051678">
    <property type="entry name" value="AGP_Transferase"/>
</dbReference>
<comment type="caution">
    <text evidence="2">The sequence shown here is derived from an EMBL/GenBank/DDBJ whole genome shotgun (WGS) entry which is preliminary data.</text>
</comment>
<dbReference type="InterPro" id="IPR002575">
    <property type="entry name" value="Aminoglycoside_PTrfase"/>
</dbReference>
<evidence type="ECO:0000259" key="1">
    <source>
        <dbReference type="Pfam" id="PF01636"/>
    </source>
</evidence>
<dbReference type="Gene3D" id="3.90.1200.10">
    <property type="match status" value="1"/>
</dbReference>
<accession>A0A9P5ZFG4</accession>
<evidence type="ECO:0000313" key="2">
    <source>
        <dbReference type="EMBL" id="KAF9487287.1"/>
    </source>
</evidence>
<name>A0A9P5ZFG4_PLEER</name>
<dbReference type="Proteomes" id="UP000807025">
    <property type="component" value="Unassembled WGS sequence"/>
</dbReference>
<proteinExistence type="predicted"/>
<dbReference type="SUPFAM" id="SSF56112">
    <property type="entry name" value="Protein kinase-like (PK-like)"/>
    <property type="match status" value="1"/>
</dbReference>
<dbReference type="AlphaFoldDB" id="A0A9P5ZFG4"/>
<organism evidence="2 3">
    <name type="scientific">Pleurotus eryngii</name>
    <name type="common">Boletus of the steppes</name>
    <dbReference type="NCBI Taxonomy" id="5323"/>
    <lineage>
        <taxon>Eukaryota</taxon>
        <taxon>Fungi</taxon>
        <taxon>Dikarya</taxon>
        <taxon>Basidiomycota</taxon>
        <taxon>Agaricomycotina</taxon>
        <taxon>Agaricomycetes</taxon>
        <taxon>Agaricomycetidae</taxon>
        <taxon>Agaricales</taxon>
        <taxon>Pleurotineae</taxon>
        <taxon>Pleurotaceae</taxon>
        <taxon>Pleurotus</taxon>
    </lineage>
</organism>
<dbReference type="OrthoDB" id="5404599at2759"/>
<reference evidence="2" key="1">
    <citation type="submission" date="2020-11" db="EMBL/GenBank/DDBJ databases">
        <authorList>
            <consortium name="DOE Joint Genome Institute"/>
            <person name="Ahrendt S."/>
            <person name="Riley R."/>
            <person name="Andreopoulos W."/>
            <person name="Labutti K."/>
            <person name="Pangilinan J."/>
            <person name="Ruiz-Duenas F.J."/>
            <person name="Barrasa J.M."/>
            <person name="Sanchez-Garcia M."/>
            <person name="Camarero S."/>
            <person name="Miyauchi S."/>
            <person name="Serrano A."/>
            <person name="Linde D."/>
            <person name="Babiker R."/>
            <person name="Drula E."/>
            <person name="Ayuso-Fernandez I."/>
            <person name="Pacheco R."/>
            <person name="Padilla G."/>
            <person name="Ferreira P."/>
            <person name="Barriuso J."/>
            <person name="Kellner H."/>
            <person name="Castanera R."/>
            <person name="Alfaro M."/>
            <person name="Ramirez L."/>
            <person name="Pisabarro A.G."/>
            <person name="Kuo A."/>
            <person name="Tritt A."/>
            <person name="Lipzen A."/>
            <person name="He G."/>
            <person name="Yan M."/>
            <person name="Ng V."/>
            <person name="Cullen D."/>
            <person name="Martin F."/>
            <person name="Rosso M.-N."/>
            <person name="Henrissat B."/>
            <person name="Hibbett D."/>
            <person name="Martinez A.T."/>
            <person name="Grigoriev I.V."/>
        </authorList>
    </citation>
    <scope>NUCLEOTIDE SEQUENCE</scope>
    <source>
        <strain evidence="2">ATCC 90797</strain>
    </source>
</reference>
<protein>
    <recommendedName>
        <fullName evidence="1">Aminoglycoside phosphotransferase domain-containing protein</fullName>
    </recommendedName>
</protein>
<dbReference type="PANTHER" id="PTHR21310:SF15">
    <property type="entry name" value="AMINOGLYCOSIDE PHOSPHOTRANSFERASE DOMAIN-CONTAINING PROTEIN"/>
    <property type="match status" value="1"/>
</dbReference>
<dbReference type="PANTHER" id="PTHR21310">
    <property type="entry name" value="AMINOGLYCOSIDE PHOSPHOTRANSFERASE-RELATED-RELATED"/>
    <property type="match status" value="1"/>
</dbReference>
<dbReference type="InterPro" id="IPR011009">
    <property type="entry name" value="Kinase-like_dom_sf"/>
</dbReference>
<keyword evidence="3" id="KW-1185">Reference proteome</keyword>
<sequence>MSTPWSIPTKFRYEVSPTIRSWLWSLWLHSPHSVRSFVYRFLARRFGIGHHGKAYRLPFGVYIKFGLTPDEPLAMDFVRKNTQIPVPAILDVLSTTVDFDPPPLNWGTSVSVDQNAFGQPVWWIFVMTTIPGRPLFEDGLGSRLVNATDEQRMLVQSTVASWVDQLHAIHPPPNFPPQRVSGFLGGPFQSHRIDTPGVVGPFETPAEFHAQDFCTVWPDRVEKAEEHIRRFIAERPRRHYQICLTHGDILLHNIIADEECRPTGLIDWETAGWMPEYWETASSSRSVYSRVYIWKDILHEAFPQYDDDIAVERLIQLDYVF</sequence>
<feature type="domain" description="Aminoglycoside phosphotransferase" evidence="1">
    <location>
        <begin position="210"/>
        <end position="284"/>
    </location>
</feature>
<gene>
    <name evidence="2" type="ORF">BDN71DRAFT_1594566</name>
</gene>
<dbReference type="Pfam" id="PF01636">
    <property type="entry name" value="APH"/>
    <property type="match status" value="1"/>
</dbReference>
<dbReference type="EMBL" id="MU154794">
    <property type="protein sequence ID" value="KAF9487287.1"/>
    <property type="molecule type" value="Genomic_DNA"/>
</dbReference>